<dbReference type="RefSeq" id="WP_015496854.1">
    <property type="nucleotide sequence ID" value="NC_020908.1"/>
</dbReference>
<keyword evidence="2" id="KW-1185">Reference proteome</keyword>
<proteinExistence type="predicted"/>
<dbReference type="HOGENOM" id="CLU_115317_1_0_5"/>
<dbReference type="InterPro" id="IPR038058">
    <property type="entry name" value="PhnH-like_sp"/>
</dbReference>
<dbReference type="SUPFAM" id="SSF159709">
    <property type="entry name" value="PhnH-like"/>
    <property type="match status" value="1"/>
</dbReference>
<accession>M9RMM9</accession>
<dbReference type="OrthoDB" id="9814509at2"/>
<sequence length="186" mass="19678">MQAQVLEGGFADLPVDASHAFRAVMTAMARPGEIAAVSGALPPAPMSVAAGVVVLTLCDHETSIYLGSSHDTPQVRGWITFHTGAPFTNAQNAMFALGLWDALSLPNFPLGTSEYPDRSATVIVERERLSKEGAVLRGPGIKEQAQLSLPETQAFQTNAALFPLGLDFIFTCGDRLAALPRTTKVG</sequence>
<dbReference type="InterPro" id="IPR008772">
    <property type="entry name" value="Phosphonate_metab_PhnH"/>
</dbReference>
<protein>
    <submittedName>
        <fullName evidence="1">Phosphonate metabolism protein PhnH</fullName>
    </submittedName>
</protein>
<dbReference type="Pfam" id="PF05845">
    <property type="entry name" value="PhnH"/>
    <property type="match status" value="1"/>
</dbReference>
<dbReference type="eggNOG" id="COG3625">
    <property type="taxonomic scope" value="Bacteria"/>
</dbReference>
<dbReference type="NCBIfam" id="TIGR03292">
    <property type="entry name" value="PhnH_redo"/>
    <property type="match status" value="1"/>
</dbReference>
<gene>
    <name evidence="1" type="primary">phnH</name>
    <name evidence="1" type="ORF">OA238_c39300</name>
</gene>
<evidence type="ECO:0000313" key="2">
    <source>
        <dbReference type="Proteomes" id="UP000004688"/>
    </source>
</evidence>
<dbReference type="GO" id="GO:0019634">
    <property type="term" value="P:organic phosphonate metabolic process"/>
    <property type="evidence" value="ECO:0007669"/>
    <property type="project" value="InterPro"/>
</dbReference>
<evidence type="ECO:0000313" key="1">
    <source>
        <dbReference type="EMBL" id="AGI73869.1"/>
    </source>
</evidence>
<dbReference type="EMBL" id="CP003742">
    <property type="protein sequence ID" value="AGI73869.1"/>
    <property type="molecule type" value="Genomic_DNA"/>
</dbReference>
<organism evidence="1 2">
    <name type="scientific">Octadecabacter arcticus 238</name>
    <dbReference type="NCBI Taxonomy" id="391616"/>
    <lineage>
        <taxon>Bacteria</taxon>
        <taxon>Pseudomonadati</taxon>
        <taxon>Pseudomonadota</taxon>
        <taxon>Alphaproteobacteria</taxon>
        <taxon>Rhodobacterales</taxon>
        <taxon>Roseobacteraceae</taxon>
        <taxon>Octadecabacter</taxon>
    </lineage>
</organism>
<dbReference type="PIRSF" id="PIRSF020680">
    <property type="entry name" value="PhnH"/>
    <property type="match status" value="1"/>
</dbReference>
<name>M9RMM9_9RHOB</name>
<dbReference type="Proteomes" id="UP000004688">
    <property type="component" value="Chromosome"/>
</dbReference>
<reference evidence="1 2" key="1">
    <citation type="journal article" date="2013" name="PLoS ONE">
        <title>Poles Apart: Arctic and Antarctic Octadecabacter strains Share High Genome Plasticity and a New Type of Xanthorhodopsin.</title>
        <authorList>
            <person name="Vollmers J."/>
            <person name="Voget S."/>
            <person name="Dietrich S."/>
            <person name="Gollnow K."/>
            <person name="Smits M."/>
            <person name="Meyer K."/>
            <person name="Brinkhoff T."/>
            <person name="Simon M."/>
            <person name="Daniel R."/>
        </authorList>
    </citation>
    <scope>NUCLEOTIDE SEQUENCE [LARGE SCALE GENOMIC DNA]</scope>
    <source>
        <strain evidence="1 2">238</strain>
    </source>
</reference>
<dbReference type="KEGG" id="oar:OA238_c39300"/>
<dbReference type="Gene3D" id="3.40.50.11310">
    <property type="entry name" value="Bacterial phosphonate metabolism protein PhnH"/>
    <property type="match status" value="1"/>
</dbReference>
<dbReference type="AlphaFoldDB" id="M9RMM9"/>
<dbReference type="STRING" id="391616.OA238_c39300"/>